<dbReference type="NCBIfam" id="TIGR00177">
    <property type="entry name" value="molyb_syn"/>
    <property type="match status" value="1"/>
</dbReference>
<name>Q1IHK1_KORVE</name>
<dbReference type="PANTHER" id="PTHR43764">
    <property type="entry name" value="MOLYBDENUM COFACTOR BIOSYNTHESIS"/>
    <property type="match status" value="1"/>
</dbReference>
<dbReference type="CDD" id="cd00886">
    <property type="entry name" value="MogA_MoaB"/>
    <property type="match status" value="1"/>
</dbReference>
<dbReference type="Proteomes" id="UP000002432">
    <property type="component" value="Chromosome"/>
</dbReference>
<comment type="pathway">
    <text evidence="1">Cofactor biosynthesis; molybdopterin biosynthesis.</text>
</comment>
<dbReference type="HOGENOM" id="CLU_077358_1_1_0"/>
<dbReference type="InterPro" id="IPR051920">
    <property type="entry name" value="MPT_Adenylyltrnsfr/MoaC-Rel"/>
</dbReference>
<accession>Q1IHK1</accession>
<dbReference type="STRING" id="204669.Acid345_4649"/>
<dbReference type="Gene3D" id="3.40.980.10">
    <property type="entry name" value="MoaB/Mog-like domain"/>
    <property type="match status" value="1"/>
</dbReference>
<evidence type="ECO:0000313" key="4">
    <source>
        <dbReference type="EMBL" id="ABF43649.1"/>
    </source>
</evidence>
<dbReference type="GO" id="GO:0006777">
    <property type="term" value="P:Mo-molybdopterin cofactor biosynthetic process"/>
    <property type="evidence" value="ECO:0007669"/>
    <property type="project" value="UniProtKB-KW"/>
</dbReference>
<keyword evidence="4" id="KW-0808">Transferase</keyword>
<evidence type="ECO:0000256" key="2">
    <source>
        <dbReference type="ARBA" id="ARBA00023150"/>
    </source>
</evidence>
<dbReference type="EMBL" id="CP000360">
    <property type="protein sequence ID" value="ABF43649.1"/>
    <property type="molecule type" value="Genomic_DNA"/>
</dbReference>
<reference evidence="4 5" key="1">
    <citation type="journal article" date="2009" name="Appl. Environ. Microbiol.">
        <title>Three genomes from the phylum Acidobacteria provide insight into the lifestyles of these microorganisms in soils.</title>
        <authorList>
            <person name="Ward N.L."/>
            <person name="Challacombe J.F."/>
            <person name="Janssen P.H."/>
            <person name="Henrissat B."/>
            <person name="Coutinho P.M."/>
            <person name="Wu M."/>
            <person name="Xie G."/>
            <person name="Haft D.H."/>
            <person name="Sait M."/>
            <person name="Badger J."/>
            <person name="Barabote R.D."/>
            <person name="Bradley B."/>
            <person name="Brettin T.S."/>
            <person name="Brinkac L.M."/>
            <person name="Bruce D."/>
            <person name="Creasy T."/>
            <person name="Daugherty S.C."/>
            <person name="Davidsen T.M."/>
            <person name="DeBoy R.T."/>
            <person name="Detter J.C."/>
            <person name="Dodson R.J."/>
            <person name="Durkin A.S."/>
            <person name="Ganapathy A."/>
            <person name="Gwinn-Giglio M."/>
            <person name="Han C.S."/>
            <person name="Khouri H."/>
            <person name="Kiss H."/>
            <person name="Kothari S.P."/>
            <person name="Madupu R."/>
            <person name="Nelson K.E."/>
            <person name="Nelson W.C."/>
            <person name="Paulsen I."/>
            <person name="Penn K."/>
            <person name="Ren Q."/>
            <person name="Rosovitz M.J."/>
            <person name="Selengut J.D."/>
            <person name="Shrivastava S."/>
            <person name="Sullivan S.A."/>
            <person name="Tapia R."/>
            <person name="Thompson L.S."/>
            <person name="Watkins K.L."/>
            <person name="Yang Q."/>
            <person name="Yu C."/>
            <person name="Zafar N."/>
            <person name="Zhou L."/>
            <person name="Kuske C.R."/>
        </authorList>
    </citation>
    <scope>NUCLEOTIDE SEQUENCE [LARGE SCALE GENOMIC DNA]</scope>
    <source>
        <strain evidence="4 5">Ellin345</strain>
    </source>
</reference>
<keyword evidence="2" id="KW-0501">Molybdenum cofactor biosynthesis</keyword>
<dbReference type="SUPFAM" id="SSF53218">
    <property type="entry name" value="Molybdenum cofactor biosynthesis proteins"/>
    <property type="match status" value="1"/>
</dbReference>
<dbReference type="SMART" id="SM00852">
    <property type="entry name" value="MoCF_biosynth"/>
    <property type="match status" value="1"/>
</dbReference>
<dbReference type="OrthoDB" id="9784492at2"/>
<evidence type="ECO:0000256" key="1">
    <source>
        <dbReference type="ARBA" id="ARBA00005046"/>
    </source>
</evidence>
<proteinExistence type="predicted"/>
<keyword evidence="4" id="KW-0548">Nucleotidyltransferase</keyword>
<dbReference type="InterPro" id="IPR001453">
    <property type="entry name" value="MoaB/Mog_dom"/>
</dbReference>
<dbReference type="GO" id="GO:0016779">
    <property type="term" value="F:nucleotidyltransferase activity"/>
    <property type="evidence" value="ECO:0007669"/>
    <property type="project" value="UniProtKB-KW"/>
</dbReference>
<dbReference type="PANTHER" id="PTHR43764:SF1">
    <property type="entry name" value="MOLYBDOPTERIN MOLYBDOTRANSFERASE"/>
    <property type="match status" value="1"/>
</dbReference>
<dbReference type="RefSeq" id="WP_011525446.1">
    <property type="nucleotide sequence ID" value="NC_008009.1"/>
</dbReference>
<feature type="domain" description="MoaB/Mog" evidence="3">
    <location>
        <begin position="6"/>
        <end position="150"/>
    </location>
</feature>
<organism evidence="4 5">
    <name type="scientific">Koribacter versatilis (strain Ellin345)</name>
    <dbReference type="NCBI Taxonomy" id="204669"/>
    <lineage>
        <taxon>Bacteria</taxon>
        <taxon>Pseudomonadati</taxon>
        <taxon>Acidobacteriota</taxon>
        <taxon>Terriglobia</taxon>
        <taxon>Terriglobales</taxon>
        <taxon>Candidatus Korobacteraceae</taxon>
        <taxon>Candidatus Korobacter</taxon>
    </lineage>
</organism>
<protein>
    <submittedName>
        <fullName evidence="4">Molybdopterin adenylyltransferase</fullName>
    </submittedName>
</protein>
<sequence>MNKTASVITVSDRSFRREREDLSGPAVAQMLRDAGFTIKSTQVLPDDQKQISSALRLCADRDHVSLAVTTGGTGVAKRDLTPEATMAICDKIIPGVAEVMRSEGLKKTPMSPLSRAVCGIRGSTLILNLPGSPSGAVESLSAVMPLLQHAIELLAGNTEH</sequence>
<dbReference type="InterPro" id="IPR036425">
    <property type="entry name" value="MoaB/Mog-like_dom_sf"/>
</dbReference>
<dbReference type="Pfam" id="PF00994">
    <property type="entry name" value="MoCF_biosynth"/>
    <property type="match status" value="1"/>
</dbReference>
<dbReference type="KEGG" id="aba:Acid345_4649"/>
<gene>
    <name evidence="4" type="ordered locus">Acid345_4649</name>
</gene>
<evidence type="ECO:0000259" key="3">
    <source>
        <dbReference type="SMART" id="SM00852"/>
    </source>
</evidence>
<dbReference type="EnsemblBacteria" id="ABF43649">
    <property type="protein sequence ID" value="ABF43649"/>
    <property type="gene ID" value="Acid345_4649"/>
</dbReference>
<evidence type="ECO:0000313" key="5">
    <source>
        <dbReference type="Proteomes" id="UP000002432"/>
    </source>
</evidence>
<keyword evidence="5" id="KW-1185">Reference proteome</keyword>
<dbReference type="eggNOG" id="COG0521">
    <property type="taxonomic scope" value="Bacteria"/>
</dbReference>
<dbReference type="AlphaFoldDB" id="Q1IHK1"/>